<name>A0ABT7TEB5_9MICO</name>
<evidence type="ECO:0000256" key="2">
    <source>
        <dbReference type="SAM" id="Phobius"/>
    </source>
</evidence>
<comment type="caution">
    <text evidence="3">The sequence shown here is derived from an EMBL/GenBank/DDBJ whole genome shotgun (WGS) entry which is preliminary data.</text>
</comment>
<dbReference type="Proteomes" id="UP001235720">
    <property type="component" value="Unassembled WGS sequence"/>
</dbReference>
<dbReference type="RefSeq" id="WP_289469404.1">
    <property type="nucleotide sequence ID" value="NZ_JAUCMM010000002.1"/>
</dbReference>
<keyword evidence="4" id="KW-1185">Reference proteome</keyword>
<organism evidence="3 4">
    <name type="scientific">Curtobacterium subtropicum</name>
    <dbReference type="NCBI Taxonomy" id="3055138"/>
    <lineage>
        <taxon>Bacteria</taxon>
        <taxon>Bacillati</taxon>
        <taxon>Actinomycetota</taxon>
        <taxon>Actinomycetes</taxon>
        <taxon>Micrococcales</taxon>
        <taxon>Microbacteriaceae</taxon>
        <taxon>Curtobacterium</taxon>
    </lineage>
</organism>
<gene>
    <name evidence="3" type="ORF">QUG98_04400</name>
</gene>
<keyword evidence="2" id="KW-0472">Membrane</keyword>
<accession>A0ABT7TEB5</accession>
<feature type="region of interest" description="Disordered" evidence="1">
    <location>
        <begin position="1"/>
        <end position="26"/>
    </location>
</feature>
<dbReference type="EMBL" id="JAUCMM010000002">
    <property type="protein sequence ID" value="MDM7887689.1"/>
    <property type="molecule type" value="Genomic_DNA"/>
</dbReference>
<sequence>MGNPSWGHGYRQGSREGYRSGFGDGTKRGTALGVVGTLVVAGLMRGATWGYRAMRERQILKHERDLSTQTPTDPPTTEDPAADV</sequence>
<protein>
    <submittedName>
        <fullName evidence="3">Uncharacterized protein</fullName>
    </submittedName>
</protein>
<keyword evidence="2" id="KW-0812">Transmembrane</keyword>
<proteinExistence type="predicted"/>
<feature type="region of interest" description="Disordered" evidence="1">
    <location>
        <begin position="60"/>
        <end position="84"/>
    </location>
</feature>
<reference evidence="3 4" key="1">
    <citation type="submission" date="2023-06" db="EMBL/GenBank/DDBJ databases">
        <authorList>
            <person name="Feng G."/>
            <person name="Li J."/>
            <person name="Zhu H."/>
        </authorList>
    </citation>
    <scope>NUCLEOTIDE SEQUENCE [LARGE SCALE GENOMIC DNA]</scope>
    <source>
        <strain evidence="3 4">RHCJP20</strain>
    </source>
</reference>
<evidence type="ECO:0000313" key="3">
    <source>
        <dbReference type="EMBL" id="MDM7887689.1"/>
    </source>
</evidence>
<evidence type="ECO:0000256" key="1">
    <source>
        <dbReference type="SAM" id="MobiDB-lite"/>
    </source>
</evidence>
<evidence type="ECO:0000313" key="4">
    <source>
        <dbReference type="Proteomes" id="UP001235720"/>
    </source>
</evidence>
<feature type="transmembrane region" description="Helical" evidence="2">
    <location>
        <begin position="31"/>
        <end position="51"/>
    </location>
</feature>
<keyword evidence="2" id="KW-1133">Transmembrane helix</keyword>